<dbReference type="InParanoid" id="A0A804IET2"/>
<keyword evidence="3" id="KW-1185">Reference proteome</keyword>
<dbReference type="AlphaFoldDB" id="A0A804IET2"/>
<protein>
    <submittedName>
        <fullName evidence="1">(wild Malaysian banana) hypothetical protein</fullName>
    </submittedName>
</protein>
<reference evidence="1" key="1">
    <citation type="submission" date="2021-03" db="EMBL/GenBank/DDBJ databases">
        <authorList>
            <consortium name="Genoscope - CEA"/>
            <person name="William W."/>
        </authorList>
    </citation>
    <scope>NUCLEOTIDE SEQUENCE</scope>
    <source>
        <strain evidence="1">Doubled-haploid Pahang</strain>
    </source>
</reference>
<evidence type="ECO:0000313" key="2">
    <source>
        <dbReference type="EnsemblPlants" id="Ma03_p21720.1"/>
    </source>
</evidence>
<dbReference type="Proteomes" id="UP000012960">
    <property type="component" value="Unplaced"/>
</dbReference>
<accession>A0A804IET2</accession>
<evidence type="ECO:0000313" key="1">
    <source>
        <dbReference type="EMBL" id="CAG1850894.1"/>
    </source>
</evidence>
<dbReference type="EMBL" id="HG996468">
    <property type="protein sequence ID" value="CAG1850894.1"/>
    <property type="molecule type" value="Genomic_DNA"/>
</dbReference>
<evidence type="ECO:0000313" key="3">
    <source>
        <dbReference type="Proteomes" id="UP000012960"/>
    </source>
</evidence>
<dbReference type="EnsemblPlants" id="Ma03_t21720.1">
    <property type="protein sequence ID" value="Ma03_p21720.1"/>
    <property type="gene ID" value="Ma03_g21720"/>
</dbReference>
<dbReference type="Gramene" id="Ma03_t21720.1">
    <property type="protein sequence ID" value="Ma03_p21720.1"/>
    <property type="gene ID" value="Ma03_g21720"/>
</dbReference>
<name>A0A804IET2_MUSAM</name>
<sequence>MHQKQIPTSNDHVIFLGTEEINFQLSQTLSCLLHLRKGLQEPSVQFKKLNHGNASTCDVEMRMNHILGLVGGRAFA</sequence>
<proteinExistence type="predicted"/>
<organism evidence="2 3">
    <name type="scientific">Musa acuminata subsp. malaccensis</name>
    <name type="common">Wild banana</name>
    <name type="synonym">Musa malaccensis</name>
    <dbReference type="NCBI Taxonomy" id="214687"/>
    <lineage>
        <taxon>Eukaryota</taxon>
        <taxon>Viridiplantae</taxon>
        <taxon>Streptophyta</taxon>
        <taxon>Embryophyta</taxon>
        <taxon>Tracheophyta</taxon>
        <taxon>Spermatophyta</taxon>
        <taxon>Magnoliopsida</taxon>
        <taxon>Liliopsida</taxon>
        <taxon>Zingiberales</taxon>
        <taxon>Musaceae</taxon>
        <taxon>Musa</taxon>
    </lineage>
</organism>
<reference evidence="2" key="2">
    <citation type="submission" date="2021-05" db="UniProtKB">
        <authorList>
            <consortium name="EnsemblPlants"/>
        </authorList>
    </citation>
    <scope>IDENTIFICATION</scope>
    <source>
        <strain evidence="2">subsp. malaccensis</strain>
    </source>
</reference>
<gene>
    <name evidence="1" type="ORF">GSMUA_196720.1</name>
</gene>